<accession>A0A2G5DJZ6</accession>
<dbReference type="InParanoid" id="A0A2G5DJZ6"/>
<protein>
    <submittedName>
        <fullName evidence="2">Uncharacterized protein</fullName>
    </submittedName>
</protein>
<reference evidence="2 3" key="1">
    <citation type="submission" date="2017-09" db="EMBL/GenBank/DDBJ databases">
        <title>WGS assembly of Aquilegia coerulea Goldsmith.</title>
        <authorList>
            <person name="Hodges S."/>
            <person name="Kramer E."/>
            <person name="Nordborg M."/>
            <person name="Tomkins J."/>
            <person name="Borevitz J."/>
            <person name="Derieg N."/>
            <person name="Yan J."/>
            <person name="Mihaltcheva S."/>
            <person name="Hayes R.D."/>
            <person name="Rokhsar D."/>
        </authorList>
    </citation>
    <scope>NUCLEOTIDE SEQUENCE [LARGE SCALE GENOMIC DNA]</scope>
    <source>
        <strain evidence="3">cv. Goldsmith</strain>
    </source>
</reference>
<feature type="transmembrane region" description="Helical" evidence="1">
    <location>
        <begin position="26"/>
        <end position="50"/>
    </location>
</feature>
<evidence type="ECO:0000313" key="2">
    <source>
        <dbReference type="EMBL" id="PIA43587.1"/>
    </source>
</evidence>
<keyword evidence="1" id="KW-1133">Transmembrane helix</keyword>
<evidence type="ECO:0000313" key="3">
    <source>
        <dbReference type="Proteomes" id="UP000230069"/>
    </source>
</evidence>
<dbReference type="AlphaFoldDB" id="A0A2G5DJZ6"/>
<sequence>METITVRIGSVYIQASMWIEVLESTLYWGILPSLSSTIASFSFFVAPVSFKIVYFRMHFYSILTNKYLC</sequence>
<keyword evidence="3" id="KW-1185">Reference proteome</keyword>
<organism evidence="2 3">
    <name type="scientific">Aquilegia coerulea</name>
    <name type="common">Rocky mountain columbine</name>
    <dbReference type="NCBI Taxonomy" id="218851"/>
    <lineage>
        <taxon>Eukaryota</taxon>
        <taxon>Viridiplantae</taxon>
        <taxon>Streptophyta</taxon>
        <taxon>Embryophyta</taxon>
        <taxon>Tracheophyta</taxon>
        <taxon>Spermatophyta</taxon>
        <taxon>Magnoliopsida</taxon>
        <taxon>Ranunculales</taxon>
        <taxon>Ranunculaceae</taxon>
        <taxon>Thalictroideae</taxon>
        <taxon>Aquilegia</taxon>
    </lineage>
</organism>
<evidence type="ECO:0000256" key="1">
    <source>
        <dbReference type="SAM" id="Phobius"/>
    </source>
</evidence>
<gene>
    <name evidence="2" type="ORF">AQUCO_01900173v1</name>
</gene>
<dbReference type="EMBL" id="KZ305036">
    <property type="protein sequence ID" value="PIA43587.1"/>
    <property type="molecule type" value="Genomic_DNA"/>
</dbReference>
<proteinExistence type="predicted"/>
<name>A0A2G5DJZ6_AQUCA</name>
<keyword evidence="1" id="KW-0812">Transmembrane</keyword>
<dbReference type="Proteomes" id="UP000230069">
    <property type="component" value="Unassembled WGS sequence"/>
</dbReference>
<keyword evidence="1" id="KW-0472">Membrane</keyword>